<dbReference type="InterPro" id="IPR055589">
    <property type="entry name" value="DUF7165"/>
</dbReference>
<gene>
    <name evidence="3" type="ORF">GQ602_000189</name>
</gene>
<organism evidence="3 4">
    <name type="scientific">Ophiocordyceps camponoti-floridani</name>
    <dbReference type="NCBI Taxonomy" id="2030778"/>
    <lineage>
        <taxon>Eukaryota</taxon>
        <taxon>Fungi</taxon>
        <taxon>Dikarya</taxon>
        <taxon>Ascomycota</taxon>
        <taxon>Pezizomycotina</taxon>
        <taxon>Sordariomycetes</taxon>
        <taxon>Hypocreomycetidae</taxon>
        <taxon>Hypocreales</taxon>
        <taxon>Ophiocordycipitaceae</taxon>
        <taxon>Ophiocordyceps</taxon>
    </lineage>
</organism>
<evidence type="ECO:0000259" key="2">
    <source>
        <dbReference type="PROSITE" id="PS50181"/>
    </source>
</evidence>
<feature type="compositionally biased region" description="Pro residues" evidence="1">
    <location>
        <begin position="714"/>
        <end position="724"/>
    </location>
</feature>
<dbReference type="InterPro" id="IPR001810">
    <property type="entry name" value="F-box_dom"/>
</dbReference>
<dbReference type="InterPro" id="IPR036047">
    <property type="entry name" value="F-box-like_dom_sf"/>
</dbReference>
<feature type="region of interest" description="Disordered" evidence="1">
    <location>
        <begin position="676"/>
        <end position="821"/>
    </location>
</feature>
<name>A0A8H4QBN5_9HYPO</name>
<feature type="compositionally biased region" description="Low complexity" evidence="1">
    <location>
        <begin position="645"/>
        <end position="660"/>
    </location>
</feature>
<feature type="compositionally biased region" description="Acidic residues" evidence="1">
    <location>
        <begin position="966"/>
        <end position="980"/>
    </location>
</feature>
<feature type="compositionally biased region" description="Low complexity" evidence="1">
    <location>
        <begin position="790"/>
        <end position="805"/>
    </location>
</feature>
<comment type="caution">
    <text evidence="3">The sequence shown here is derived from an EMBL/GenBank/DDBJ whole genome shotgun (WGS) entry which is preliminary data.</text>
</comment>
<proteinExistence type="predicted"/>
<feature type="region of interest" description="Disordered" evidence="1">
    <location>
        <begin position="859"/>
        <end position="881"/>
    </location>
</feature>
<protein>
    <submittedName>
        <fullName evidence="3">F-box domain protein</fullName>
    </submittedName>
</protein>
<dbReference type="PROSITE" id="PS50181">
    <property type="entry name" value="FBOX"/>
    <property type="match status" value="1"/>
</dbReference>
<evidence type="ECO:0000313" key="4">
    <source>
        <dbReference type="Proteomes" id="UP000562929"/>
    </source>
</evidence>
<dbReference type="InterPro" id="IPR015943">
    <property type="entry name" value="WD40/YVTN_repeat-like_dom_sf"/>
</dbReference>
<sequence length="1102" mass="118771">MESGGEGAARWPSSVSKPASALERLPDEIIEQILLATDPNGFASLVLVNSRWRAVSQRPHLYLYHLERCPCHGSSSRDVDLSRLRRLFARQVKRNLFDAYLRPRCTVVKLISNSISSSSCPGGEGMQFAPSLRGHHLLAYNSSRIYLLDVRGPHLEVRRELKMLRRPASACVTDDATLLAVLSTEVQIDVYDLNRVPPRRKHSLLLNSCPRTMALSSCGSVLVAAYDGGIDVSSLDPGALSTERRSVKCDAVDALTFSLDGTQILGTTTHSSSPSTVVLTAPYYDPTSQLMDSNLSAMWTTSILFPSTSRDCSHAILLPRDGHHGEAEWTFTYDGSFETFRAVRLDDLRNGTTHFTGPMPRPDSQHKLLPCTLPSSTLAGDLVAAGFRGSDVWVYGVPGDLDAVSDPSGPHDGPSNPSPGPARQSAGLSRHASSRGQDTDGERVPQWQLLCDRLRNNLVAGCKVAELAGVSNVKWVGDFAGASGASRERLVVAARGVSGPRLATDEEDVEFMDGGRVALLDFEYGLVDGQTAEIIIEVGTDEPEVLEEEKRDIATEVALVRRRTRTGGPSSSSRPARTRNGAGTLPDGLDALPMVDDDGDVVRGRRSSSKGAAIIMADGCHQGSMEEQEALDAPYAHASPRSGSTLRRAATAAAANRRLNPCTADGRRIEYRRADGRAEHPHESDADDWVPPPPPYQKEDPGGDLPAFLRGPAVAPPPTPPPPSFREAEPDMSPVAVQRRFSLARIPSESSHAQEGPGSSPPVDLDDLYDVSPPVSPCLSDGQPYNQDVAAARAASASWTSASASPPVRAQPSPLSDRASMSSGCSLALAYSALAYMDAPESPPPSQCAGLVAAEPAQRRLSNSQTWPTLASTSNPLGGHERRPLTALHSRQTSHGTWADVEQGDGAAGFHMSDRAVDGPLIISTPTGVSGGLNLPGRRRSSRLNSRRILAPVPRRPGRQMALTEAAEETSEETADEAEAPEQRRFKATLPVWLMIGSGRSAAGVSRRPSRAERSAAKNMLDARRRGWTGEAKNTKKKKKKKKKNKKKNKQTKKEASTQTETEGSNSEWTDGSGPSMGRERERNKPWDKISARIYKRLAGNE</sequence>
<feature type="compositionally biased region" description="Basic and acidic residues" evidence="1">
    <location>
        <begin position="1010"/>
        <end position="1025"/>
    </location>
</feature>
<dbReference type="Pfam" id="PF23749">
    <property type="entry name" value="DUF7165"/>
    <property type="match status" value="1"/>
</dbReference>
<dbReference type="Proteomes" id="UP000562929">
    <property type="component" value="Unassembled WGS sequence"/>
</dbReference>
<feature type="region of interest" description="Disordered" evidence="1">
    <location>
        <begin position="403"/>
        <end position="442"/>
    </location>
</feature>
<dbReference type="EMBL" id="JAACLJ010000001">
    <property type="protein sequence ID" value="KAF4594576.1"/>
    <property type="molecule type" value="Genomic_DNA"/>
</dbReference>
<feature type="compositionally biased region" description="Low complexity" evidence="1">
    <location>
        <begin position="566"/>
        <end position="579"/>
    </location>
</feature>
<reference evidence="3 4" key="1">
    <citation type="journal article" date="2020" name="G3 (Bethesda)">
        <title>Genetic Underpinnings of Host Manipulation by Ophiocordyceps as Revealed by Comparative Transcriptomics.</title>
        <authorList>
            <person name="Will I."/>
            <person name="Das B."/>
            <person name="Trinh T."/>
            <person name="Brachmann A."/>
            <person name="Ohm R.A."/>
            <person name="de Bekker C."/>
        </authorList>
    </citation>
    <scope>NUCLEOTIDE SEQUENCE [LARGE SCALE GENOMIC DNA]</scope>
    <source>
        <strain evidence="3 4">EC05</strain>
    </source>
</reference>
<feature type="domain" description="F-box" evidence="2">
    <location>
        <begin position="19"/>
        <end position="65"/>
    </location>
</feature>
<feature type="compositionally biased region" description="Basic and acidic residues" evidence="1">
    <location>
        <begin position="1078"/>
        <end position="1091"/>
    </location>
</feature>
<accession>A0A8H4QBN5</accession>
<keyword evidence="4" id="KW-1185">Reference proteome</keyword>
<dbReference type="SUPFAM" id="SSF82171">
    <property type="entry name" value="DPP6 N-terminal domain-like"/>
    <property type="match status" value="1"/>
</dbReference>
<dbReference type="SUPFAM" id="SSF81383">
    <property type="entry name" value="F-box domain"/>
    <property type="match status" value="1"/>
</dbReference>
<dbReference type="CDD" id="cd09917">
    <property type="entry name" value="F-box_SF"/>
    <property type="match status" value="1"/>
</dbReference>
<evidence type="ECO:0000313" key="3">
    <source>
        <dbReference type="EMBL" id="KAF4594576.1"/>
    </source>
</evidence>
<dbReference type="OrthoDB" id="3925024at2759"/>
<feature type="compositionally biased region" description="Basic residues" evidence="1">
    <location>
        <begin position="937"/>
        <end position="946"/>
    </location>
</feature>
<evidence type="ECO:0000256" key="1">
    <source>
        <dbReference type="SAM" id="MobiDB-lite"/>
    </source>
</evidence>
<feature type="compositionally biased region" description="Basic residues" evidence="1">
    <location>
        <begin position="1035"/>
        <end position="1051"/>
    </location>
</feature>
<feature type="compositionally biased region" description="Polar residues" evidence="1">
    <location>
        <begin position="860"/>
        <end position="876"/>
    </location>
</feature>
<feature type="compositionally biased region" description="Polar residues" evidence="1">
    <location>
        <begin position="1057"/>
        <end position="1070"/>
    </location>
</feature>
<feature type="region of interest" description="Disordered" evidence="1">
    <location>
        <begin position="636"/>
        <end position="661"/>
    </location>
</feature>
<dbReference type="AlphaFoldDB" id="A0A8H4QBN5"/>
<feature type="region of interest" description="Disordered" evidence="1">
    <location>
        <begin position="561"/>
        <end position="598"/>
    </location>
</feature>
<feature type="region of interest" description="Disordered" evidence="1">
    <location>
        <begin position="928"/>
        <end position="1102"/>
    </location>
</feature>
<dbReference type="Gene3D" id="2.130.10.10">
    <property type="entry name" value="YVTN repeat-like/Quinoprotein amine dehydrogenase"/>
    <property type="match status" value="1"/>
</dbReference>